<dbReference type="InterPro" id="IPR003439">
    <property type="entry name" value="ABC_transporter-like_ATP-bd"/>
</dbReference>
<dbReference type="GO" id="GO:0016887">
    <property type="term" value="F:ATP hydrolysis activity"/>
    <property type="evidence" value="ECO:0007669"/>
    <property type="project" value="InterPro"/>
</dbReference>
<accession>A0A7Y3RN94</accession>
<dbReference type="EMBL" id="JABFCX010000002">
    <property type="protein sequence ID" value="NNU16407.1"/>
    <property type="molecule type" value="Genomic_DNA"/>
</dbReference>
<dbReference type="Proteomes" id="UP000536835">
    <property type="component" value="Unassembled WGS sequence"/>
</dbReference>
<dbReference type="RefSeq" id="WP_173198595.1">
    <property type="nucleotide sequence ID" value="NZ_JABFCX010000002.1"/>
</dbReference>
<feature type="domain" description="ABC transmembrane type-1" evidence="10">
    <location>
        <begin position="24"/>
        <end position="318"/>
    </location>
</feature>
<proteinExistence type="predicted"/>
<keyword evidence="3 8" id="KW-0812">Transmembrane</keyword>
<dbReference type="GO" id="GO:0015421">
    <property type="term" value="F:ABC-type oligopeptide transporter activity"/>
    <property type="evidence" value="ECO:0007669"/>
    <property type="project" value="TreeGrafter"/>
</dbReference>
<evidence type="ECO:0000256" key="5">
    <source>
        <dbReference type="ARBA" id="ARBA00022840"/>
    </source>
</evidence>
<dbReference type="InterPro" id="IPR003593">
    <property type="entry name" value="AAA+_ATPase"/>
</dbReference>
<evidence type="ECO:0000313" key="11">
    <source>
        <dbReference type="EMBL" id="NNU16407.1"/>
    </source>
</evidence>
<protein>
    <submittedName>
        <fullName evidence="11">ABC transporter ATP-binding protein</fullName>
    </submittedName>
</protein>
<dbReference type="InterPro" id="IPR039421">
    <property type="entry name" value="Type_1_exporter"/>
</dbReference>
<evidence type="ECO:0000256" key="7">
    <source>
        <dbReference type="ARBA" id="ARBA00023136"/>
    </source>
</evidence>
<evidence type="ECO:0000259" key="10">
    <source>
        <dbReference type="PROSITE" id="PS50929"/>
    </source>
</evidence>
<keyword evidence="7 8" id="KW-0472">Membrane</keyword>
<sequence>MAERSSLLLRVWREHLSRYKGRIAIAFVFMVGLALAEVGFVLATEWIFSGLEPDRDSRFTGVDARQVMIFGPTLIIGLAILQAGFFYAQALTAQSVGISALRDIQNRMFGAILRYDVAQLKGRGEGEAKVGGLVSRFTNDMTTLRETLRRAPNGARDLVRLIGFIGVLAFLDPILFLCVLLIYPLVGFPIGIIGKAIRKLARRVQAQIGDMTGLLTESISGQEVVKSYRLEDSERARMGDAFEERRSLLMRLVRFTSANEPMVTVVASLSIAFIIAVAAFRISAGLLTGPELVAFLIAMALLSQPARGLGTLNAVLQEGLAAMERVFGVIDEKPKITGPSDPIAPPQPKGGAPTVSFENIVFSYDEAASLLKGFSLHVPAGATAALVGPSGAGKSTVFGLLPRFYDPQSGRILIESTDIQKVSIPDLRDQISIVSQTPVLFDTTVAENIRMGRPDATDEELEAAAEAAAAHRFIVRMPNGYASRVGEGGSALSGGERQRIALARAFLKDAPILLLDEATSALDAESERLIEEAMAKLRKGRTTLIIAHRLSTIRDADMIAVMERGQLIEQGTHTELLEQGGLYARLSALQGRETEPA</sequence>
<dbReference type="InterPro" id="IPR036640">
    <property type="entry name" value="ABC1_TM_sf"/>
</dbReference>
<dbReference type="Gene3D" id="3.40.50.300">
    <property type="entry name" value="P-loop containing nucleotide triphosphate hydrolases"/>
    <property type="match status" value="1"/>
</dbReference>
<dbReference type="PROSITE" id="PS50893">
    <property type="entry name" value="ABC_TRANSPORTER_2"/>
    <property type="match status" value="1"/>
</dbReference>
<dbReference type="GO" id="GO:0005524">
    <property type="term" value="F:ATP binding"/>
    <property type="evidence" value="ECO:0007669"/>
    <property type="project" value="UniProtKB-KW"/>
</dbReference>
<dbReference type="PANTHER" id="PTHR43394:SF7">
    <property type="entry name" value="ABC TRANSPORTER B FAMILY MEMBER 28"/>
    <property type="match status" value="1"/>
</dbReference>
<reference evidence="11 12" key="1">
    <citation type="submission" date="2020-05" db="EMBL/GenBank/DDBJ databases">
        <title>Parvularcula mediterraneae sp. nov., isolated from polypropylene straw from shallow seawater of the seashore of Laganas in Zakynthos island, Greece.</title>
        <authorList>
            <person name="Szabo I."/>
            <person name="Al-Omari J."/>
            <person name="Rado J."/>
            <person name="Szerdahelyi G.S."/>
        </authorList>
    </citation>
    <scope>NUCLEOTIDE SEQUENCE [LARGE SCALE GENOMIC DNA]</scope>
    <source>
        <strain evidence="11 12">ZS-1/3</strain>
    </source>
</reference>
<dbReference type="PROSITE" id="PS00211">
    <property type="entry name" value="ABC_TRANSPORTER_1"/>
    <property type="match status" value="1"/>
</dbReference>
<feature type="transmembrane region" description="Helical" evidence="8">
    <location>
        <begin position="262"/>
        <end position="280"/>
    </location>
</feature>
<keyword evidence="5 11" id="KW-0067">ATP-binding</keyword>
<dbReference type="PANTHER" id="PTHR43394">
    <property type="entry name" value="ATP-DEPENDENT PERMEASE MDL1, MITOCHONDRIAL"/>
    <property type="match status" value="1"/>
</dbReference>
<comment type="caution">
    <text evidence="11">The sequence shown here is derived from an EMBL/GenBank/DDBJ whole genome shotgun (WGS) entry which is preliminary data.</text>
</comment>
<dbReference type="PROSITE" id="PS50929">
    <property type="entry name" value="ABC_TM1F"/>
    <property type="match status" value="1"/>
</dbReference>
<evidence type="ECO:0000256" key="4">
    <source>
        <dbReference type="ARBA" id="ARBA00022741"/>
    </source>
</evidence>
<keyword evidence="2" id="KW-0813">Transport</keyword>
<dbReference type="InterPro" id="IPR027417">
    <property type="entry name" value="P-loop_NTPase"/>
</dbReference>
<evidence type="ECO:0000256" key="1">
    <source>
        <dbReference type="ARBA" id="ARBA00004651"/>
    </source>
</evidence>
<dbReference type="InterPro" id="IPR017871">
    <property type="entry name" value="ABC_transporter-like_CS"/>
</dbReference>
<gene>
    <name evidence="11" type="ORF">HK107_08750</name>
</gene>
<feature type="transmembrane region" description="Helical" evidence="8">
    <location>
        <begin position="158"/>
        <end position="183"/>
    </location>
</feature>
<dbReference type="CDD" id="cd18552">
    <property type="entry name" value="ABC_6TM_MsbA_like"/>
    <property type="match status" value="1"/>
</dbReference>
<dbReference type="GO" id="GO:0005886">
    <property type="term" value="C:plasma membrane"/>
    <property type="evidence" value="ECO:0007669"/>
    <property type="project" value="UniProtKB-SubCell"/>
</dbReference>
<dbReference type="GO" id="GO:0090374">
    <property type="term" value="P:oligopeptide export from mitochondrion"/>
    <property type="evidence" value="ECO:0007669"/>
    <property type="project" value="TreeGrafter"/>
</dbReference>
<dbReference type="InterPro" id="IPR011527">
    <property type="entry name" value="ABC1_TM_dom"/>
</dbReference>
<dbReference type="SMART" id="SM00382">
    <property type="entry name" value="AAA"/>
    <property type="match status" value="1"/>
</dbReference>
<evidence type="ECO:0000256" key="2">
    <source>
        <dbReference type="ARBA" id="ARBA00022448"/>
    </source>
</evidence>
<evidence type="ECO:0000256" key="3">
    <source>
        <dbReference type="ARBA" id="ARBA00022692"/>
    </source>
</evidence>
<name>A0A7Y3RN94_9PROT</name>
<keyword evidence="4" id="KW-0547">Nucleotide-binding</keyword>
<evidence type="ECO:0000256" key="8">
    <source>
        <dbReference type="SAM" id="Phobius"/>
    </source>
</evidence>
<evidence type="ECO:0000313" key="12">
    <source>
        <dbReference type="Proteomes" id="UP000536835"/>
    </source>
</evidence>
<dbReference type="Pfam" id="PF00005">
    <property type="entry name" value="ABC_tran"/>
    <property type="match status" value="1"/>
</dbReference>
<comment type="subcellular location">
    <subcellularLocation>
        <location evidence="1">Cell membrane</location>
        <topology evidence="1">Multi-pass membrane protein</topology>
    </subcellularLocation>
</comment>
<dbReference type="Pfam" id="PF00664">
    <property type="entry name" value="ABC_membrane"/>
    <property type="match status" value="1"/>
</dbReference>
<feature type="domain" description="ABC transporter" evidence="9">
    <location>
        <begin position="355"/>
        <end position="589"/>
    </location>
</feature>
<dbReference type="AlphaFoldDB" id="A0A7Y3RN94"/>
<dbReference type="FunFam" id="3.40.50.300:FF:000287">
    <property type="entry name" value="Multidrug ABC transporter ATP-binding protein"/>
    <property type="match status" value="1"/>
</dbReference>
<evidence type="ECO:0000256" key="6">
    <source>
        <dbReference type="ARBA" id="ARBA00022989"/>
    </source>
</evidence>
<keyword evidence="12" id="KW-1185">Reference proteome</keyword>
<evidence type="ECO:0000259" key="9">
    <source>
        <dbReference type="PROSITE" id="PS50893"/>
    </source>
</evidence>
<dbReference type="SUPFAM" id="SSF90123">
    <property type="entry name" value="ABC transporter transmembrane region"/>
    <property type="match status" value="1"/>
</dbReference>
<feature type="transmembrane region" description="Helical" evidence="8">
    <location>
        <begin position="68"/>
        <end position="88"/>
    </location>
</feature>
<keyword evidence="6 8" id="KW-1133">Transmembrane helix</keyword>
<dbReference type="Gene3D" id="1.20.1560.10">
    <property type="entry name" value="ABC transporter type 1, transmembrane domain"/>
    <property type="match status" value="1"/>
</dbReference>
<organism evidence="11 12">
    <name type="scientific">Parvularcula mediterranea</name>
    <dbReference type="NCBI Taxonomy" id="2732508"/>
    <lineage>
        <taxon>Bacteria</taxon>
        <taxon>Pseudomonadati</taxon>
        <taxon>Pseudomonadota</taxon>
        <taxon>Alphaproteobacteria</taxon>
        <taxon>Parvularculales</taxon>
        <taxon>Parvularculaceae</taxon>
        <taxon>Parvularcula</taxon>
    </lineage>
</organism>
<feature type="transmembrane region" description="Helical" evidence="8">
    <location>
        <begin position="21"/>
        <end position="48"/>
    </location>
</feature>
<dbReference type="SUPFAM" id="SSF52540">
    <property type="entry name" value="P-loop containing nucleoside triphosphate hydrolases"/>
    <property type="match status" value="1"/>
</dbReference>